<evidence type="ECO:0000256" key="1">
    <source>
        <dbReference type="ARBA" id="ARBA00009228"/>
    </source>
</evidence>
<evidence type="ECO:0000313" key="5">
    <source>
        <dbReference type="Ensembl" id="ENSVKKP00000001586.1"/>
    </source>
</evidence>
<dbReference type="PANTHER" id="PTHR24252:SF26">
    <property type="entry name" value="TRANSMEMBRANE SERINE PROTEASE 9"/>
    <property type="match status" value="1"/>
</dbReference>
<keyword evidence="3" id="KW-0732">Signal</keyword>
<feature type="signal peptide" evidence="3">
    <location>
        <begin position="1"/>
        <end position="19"/>
    </location>
</feature>
<comment type="similarity">
    <text evidence="1">Belongs to the peptidase S1 family. Snake venom subfamily.</text>
</comment>
<dbReference type="InterPro" id="IPR001254">
    <property type="entry name" value="Trypsin_dom"/>
</dbReference>
<organism evidence="5 6">
    <name type="scientific">Varanus komodoensis</name>
    <name type="common">Komodo dragon</name>
    <dbReference type="NCBI Taxonomy" id="61221"/>
    <lineage>
        <taxon>Eukaryota</taxon>
        <taxon>Metazoa</taxon>
        <taxon>Chordata</taxon>
        <taxon>Craniata</taxon>
        <taxon>Vertebrata</taxon>
        <taxon>Euteleostomi</taxon>
        <taxon>Lepidosauria</taxon>
        <taxon>Squamata</taxon>
        <taxon>Bifurcata</taxon>
        <taxon>Unidentata</taxon>
        <taxon>Episquamata</taxon>
        <taxon>Toxicofera</taxon>
        <taxon>Anguimorpha</taxon>
        <taxon>Paleoanguimorpha</taxon>
        <taxon>Varanoidea</taxon>
        <taxon>Varanidae</taxon>
        <taxon>Varanus</taxon>
    </lineage>
</organism>
<feature type="chain" id="PRO_5034321598" description="Peptidase S1 domain-containing protein" evidence="3">
    <location>
        <begin position="20"/>
        <end position="110"/>
    </location>
</feature>
<evidence type="ECO:0000256" key="3">
    <source>
        <dbReference type="SAM" id="SignalP"/>
    </source>
</evidence>
<dbReference type="InterPro" id="IPR043504">
    <property type="entry name" value="Peptidase_S1_PA_chymotrypsin"/>
</dbReference>
<dbReference type="GO" id="GO:0006508">
    <property type="term" value="P:proteolysis"/>
    <property type="evidence" value="ECO:0007669"/>
    <property type="project" value="InterPro"/>
</dbReference>
<dbReference type="InterPro" id="IPR009003">
    <property type="entry name" value="Peptidase_S1_PA"/>
</dbReference>
<dbReference type="PANTHER" id="PTHR24252">
    <property type="entry name" value="ACROSIN-RELATED"/>
    <property type="match status" value="1"/>
</dbReference>
<feature type="domain" description="Peptidase S1" evidence="4">
    <location>
        <begin position="14"/>
        <end position="56"/>
    </location>
</feature>
<dbReference type="PROSITE" id="PS00134">
    <property type="entry name" value="TRYPSIN_HIS"/>
    <property type="match status" value="1"/>
</dbReference>
<name>A0A8D2IS66_VARKO</name>
<dbReference type="Gene3D" id="2.40.10.10">
    <property type="entry name" value="Trypsin-like serine proteases"/>
    <property type="match status" value="1"/>
</dbReference>
<evidence type="ECO:0000259" key="4">
    <source>
        <dbReference type="Pfam" id="PF00089"/>
    </source>
</evidence>
<dbReference type="GO" id="GO:0004252">
    <property type="term" value="F:serine-type endopeptidase activity"/>
    <property type="evidence" value="ECO:0007669"/>
    <property type="project" value="InterPro"/>
</dbReference>
<accession>A0A8D2IS66</accession>
<evidence type="ECO:0000256" key="2">
    <source>
        <dbReference type="ARBA" id="ARBA00023157"/>
    </source>
</evidence>
<dbReference type="Proteomes" id="UP000694545">
    <property type="component" value="Unplaced"/>
</dbReference>
<reference evidence="5" key="1">
    <citation type="submission" date="2025-08" db="UniProtKB">
        <authorList>
            <consortium name="Ensembl"/>
        </authorList>
    </citation>
    <scope>IDENTIFICATION</scope>
</reference>
<dbReference type="Ensembl" id="ENSVKKT00000001642.1">
    <property type="protein sequence ID" value="ENSVKKP00000001586.1"/>
    <property type="gene ID" value="ENSVKKG00000001314.1"/>
</dbReference>
<evidence type="ECO:0000313" key="6">
    <source>
        <dbReference type="Proteomes" id="UP000694545"/>
    </source>
</evidence>
<proteinExistence type="inferred from homology"/>
<dbReference type="AlphaFoldDB" id="A0A8D2IS66"/>
<dbReference type="SUPFAM" id="SSF50494">
    <property type="entry name" value="Trypsin-like serine proteases"/>
    <property type="match status" value="1"/>
</dbReference>
<sequence length="110" mass="11766">MLGWGMMGVLSLLSGSVAGEGEWPWQASLQLNGVHRCGATLISNTWLVTAAHCWVSGDLLLHQMPQLQVLPVAQEREAVCVAVTQESVPGEPRVVNHVLQSDAAATLHNC</sequence>
<keyword evidence="6" id="KW-1185">Reference proteome</keyword>
<dbReference type="Pfam" id="PF00089">
    <property type="entry name" value="Trypsin"/>
    <property type="match status" value="1"/>
</dbReference>
<protein>
    <recommendedName>
        <fullName evidence="4">Peptidase S1 domain-containing protein</fullName>
    </recommendedName>
</protein>
<reference evidence="5" key="2">
    <citation type="submission" date="2025-09" db="UniProtKB">
        <authorList>
            <consortium name="Ensembl"/>
        </authorList>
    </citation>
    <scope>IDENTIFICATION</scope>
</reference>
<keyword evidence="2" id="KW-1015">Disulfide bond</keyword>
<dbReference type="InterPro" id="IPR018114">
    <property type="entry name" value="TRYPSIN_HIS"/>
</dbReference>